<accession>L1KH76</accession>
<dbReference type="InterPro" id="IPR036291">
    <property type="entry name" value="NAD(P)-bd_dom_sf"/>
</dbReference>
<protein>
    <recommendedName>
        <fullName evidence="1">NAD(P)-binding domain-containing protein</fullName>
    </recommendedName>
</protein>
<sequence>MLGPGTKKADIPPLATGYRNIVAAMHEHGVERLVAMGTPSITDPADGKEPMVGLMVTGIRIFQPTTYRAIVAIGQIIRASGLKWTIVRFPWLTNGPRTASVNVRNVGAGGGLRLSRANAAAYFLEQAADFSQIGRAPFVTDT</sequence>
<dbReference type="InterPro" id="IPR016040">
    <property type="entry name" value="NAD(P)-bd_dom"/>
</dbReference>
<gene>
    <name evidence="2" type="ORF">STRIP9103_09469</name>
</gene>
<dbReference type="EMBL" id="AEJC01000671">
    <property type="protein sequence ID" value="EKX60166.1"/>
    <property type="molecule type" value="Genomic_DNA"/>
</dbReference>
<dbReference type="Proteomes" id="UP000010411">
    <property type="component" value="Unassembled WGS sequence"/>
</dbReference>
<comment type="caution">
    <text evidence="2">The sequence shown here is derived from an EMBL/GenBank/DDBJ whole genome shotgun (WGS) entry which is preliminary data.</text>
</comment>
<proteinExistence type="predicted"/>
<feature type="domain" description="NAD(P)-binding" evidence="1">
    <location>
        <begin position="14"/>
        <end position="129"/>
    </location>
</feature>
<dbReference type="PATRIC" id="fig|698759.3.peg.9087"/>
<dbReference type="SUPFAM" id="SSF51735">
    <property type="entry name" value="NAD(P)-binding Rossmann-fold domains"/>
    <property type="match status" value="1"/>
</dbReference>
<organism evidence="2 3">
    <name type="scientific">Streptomyces ipomoeae 91-03</name>
    <dbReference type="NCBI Taxonomy" id="698759"/>
    <lineage>
        <taxon>Bacteria</taxon>
        <taxon>Bacillati</taxon>
        <taxon>Actinomycetota</taxon>
        <taxon>Actinomycetes</taxon>
        <taxon>Kitasatosporales</taxon>
        <taxon>Streptomycetaceae</taxon>
        <taxon>Streptomyces</taxon>
    </lineage>
</organism>
<evidence type="ECO:0000313" key="3">
    <source>
        <dbReference type="Proteomes" id="UP000010411"/>
    </source>
</evidence>
<name>L1KH76_9ACTN</name>
<keyword evidence="3" id="KW-1185">Reference proteome</keyword>
<dbReference type="Pfam" id="PF13460">
    <property type="entry name" value="NAD_binding_10"/>
    <property type="match status" value="1"/>
</dbReference>
<evidence type="ECO:0000259" key="1">
    <source>
        <dbReference type="Pfam" id="PF13460"/>
    </source>
</evidence>
<reference evidence="2 3" key="1">
    <citation type="submission" date="2012-11" db="EMBL/GenBank/DDBJ databases">
        <authorList>
            <person name="Huguet-Tapia J.C."/>
            <person name="Durkin A.S."/>
            <person name="Pettis G.S."/>
            <person name="Badger J.H."/>
        </authorList>
    </citation>
    <scope>NUCLEOTIDE SEQUENCE [LARGE SCALE GENOMIC DNA]</scope>
    <source>
        <strain evidence="2 3">91-03</strain>
    </source>
</reference>
<dbReference type="Gene3D" id="3.40.50.720">
    <property type="entry name" value="NAD(P)-binding Rossmann-like Domain"/>
    <property type="match status" value="1"/>
</dbReference>
<dbReference type="AlphaFoldDB" id="L1KH76"/>
<evidence type="ECO:0000313" key="2">
    <source>
        <dbReference type="EMBL" id="EKX60166.1"/>
    </source>
</evidence>